<evidence type="ECO:0000313" key="10">
    <source>
        <dbReference type="RefSeq" id="XP_035672093.1"/>
    </source>
</evidence>
<keyword evidence="6" id="KW-1133">Transmembrane helix</keyword>
<dbReference type="InterPro" id="IPR015919">
    <property type="entry name" value="Cadherin-like_sf"/>
</dbReference>
<dbReference type="InterPro" id="IPR051022">
    <property type="entry name" value="Notch_Cell-Fate_Det"/>
</dbReference>
<feature type="transmembrane region" description="Helical" evidence="6">
    <location>
        <begin position="299"/>
        <end position="319"/>
    </location>
</feature>
<feature type="chain" id="PRO_5039904498" evidence="7">
    <location>
        <begin position="26"/>
        <end position="361"/>
    </location>
</feature>
<reference evidence="9" key="1">
    <citation type="journal article" date="2020" name="Nat. Ecol. Evol.">
        <title>Deeply conserved synteny resolves early events in vertebrate evolution.</title>
        <authorList>
            <person name="Simakov O."/>
            <person name="Marletaz F."/>
            <person name="Yue J.X."/>
            <person name="O'Connell B."/>
            <person name="Jenkins J."/>
            <person name="Brandt A."/>
            <person name="Calef R."/>
            <person name="Tung C.H."/>
            <person name="Huang T.K."/>
            <person name="Schmutz J."/>
            <person name="Satoh N."/>
            <person name="Yu J.K."/>
            <person name="Putnam N.H."/>
            <person name="Green R.E."/>
            <person name="Rokhsar D.S."/>
        </authorList>
    </citation>
    <scope>NUCLEOTIDE SEQUENCE [LARGE SCALE GENOMIC DNA]</scope>
    <source>
        <strain evidence="9">S238N-H82</strain>
    </source>
</reference>
<evidence type="ECO:0000256" key="1">
    <source>
        <dbReference type="ARBA" id="ARBA00022536"/>
    </source>
</evidence>
<feature type="domain" description="EGF-like" evidence="8">
    <location>
        <begin position="162"/>
        <end position="197"/>
    </location>
</feature>
<feature type="region of interest" description="Disordered" evidence="5">
    <location>
        <begin position="330"/>
        <end position="361"/>
    </location>
</feature>
<dbReference type="GO" id="GO:0005509">
    <property type="term" value="F:calcium ion binding"/>
    <property type="evidence" value="ECO:0007669"/>
    <property type="project" value="InterPro"/>
</dbReference>
<organism evidence="9 10">
    <name type="scientific">Branchiostoma floridae</name>
    <name type="common">Florida lancelet</name>
    <name type="synonym">Amphioxus</name>
    <dbReference type="NCBI Taxonomy" id="7739"/>
    <lineage>
        <taxon>Eukaryota</taxon>
        <taxon>Metazoa</taxon>
        <taxon>Chordata</taxon>
        <taxon>Cephalochordata</taxon>
        <taxon>Leptocardii</taxon>
        <taxon>Amphioxiformes</taxon>
        <taxon>Branchiostomatidae</taxon>
        <taxon>Branchiostoma</taxon>
    </lineage>
</organism>
<dbReference type="SMART" id="SM00181">
    <property type="entry name" value="EGF"/>
    <property type="match status" value="4"/>
</dbReference>
<dbReference type="GO" id="GO:0005886">
    <property type="term" value="C:plasma membrane"/>
    <property type="evidence" value="ECO:0000318"/>
    <property type="project" value="GO_Central"/>
</dbReference>
<dbReference type="Proteomes" id="UP000001554">
    <property type="component" value="Chromosome 4"/>
</dbReference>
<dbReference type="InterPro" id="IPR013783">
    <property type="entry name" value="Ig-like_fold"/>
</dbReference>
<evidence type="ECO:0000256" key="4">
    <source>
        <dbReference type="PROSITE-ProRule" id="PRU00076"/>
    </source>
</evidence>
<evidence type="ECO:0000256" key="5">
    <source>
        <dbReference type="SAM" id="MobiDB-lite"/>
    </source>
</evidence>
<dbReference type="InterPro" id="IPR018097">
    <property type="entry name" value="EGF_Ca-bd_CS"/>
</dbReference>
<evidence type="ECO:0000256" key="3">
    <source>
        <dbReference type="ARBA" id="ARBA00023157"/>
    </source>
</evidence>
<dbReference type="OrthoDB" id="283575at2759"/>
<dbReference type="InterPro" id="IPR000152">
    <property type="entry name" value="EGF-type_Asp/Asn_hydroxyl_site"/>
</dbReference>
<reference evidence="10" key="2">
    <citation type="submission" date="2025-08" db="UniProtKB">
        <authorList>
            <consortium name="RefSeq"/>
        </authorList>
    </citation>
    <scope>IDENTIFICATION</scope>
    <source>
        <strain evidence="10">S238N-H82</strain>
        <tissue evidence="10">Testes</tissue>
    </source>
</reference>
<keyword evidence="6" id="KW-0812">Transmembrane</keyword>
<dbReference type="InterPro" id="IPR000742">
    <property type="entry name" value="EGF"/>
</dbReference>
<dbReference type="Gene3D" id="2.60.40.10">
    <property type="entry name" value="Immunoglobulins"/>
    <property type="match status" value="1"/>
</dbReference>
<feature type="disulfide bond" evidence="4">
    <location>
        <begin position="187"/>
        <end position="196"/>
    </location>
</feature>
<keyword evidence="1 4" id="KW-0245">EGF-like domain</keyword>
<dbReference type="PROSITE" id="PS00022">
    <property type="entry name" value="EGF_1"/>
    <property type="match status" value="1"/>
</dbReference>
<keyword evidence="6" id="KW-0472">Membrane</keyword>
<protein>
    <submittedName>
        <fullName evidence="10">Neurogenic locus notch homolog protein 4-like</fullName>
    </submittedName>
</protein>
<keyword evidence="3 4" id="KW-1015">Disulfide bond</keyword>
<accession>A0A9J7KXE2</accession>
<dbReference type="PANTHER" id="PTHR24049">
    <property type="entry name" value="CRUMBS FAMILY MEMBER"/>
    <property type="match status" value="1"/>
</dbReference>
<dbReference type="GO" id="GO:0032991">
    <property type="term" value="C:protein-containing complex"/>
    <property type="evidence" value="ECO:0000318"/>
    <property type="project" value="GO_Central"/>
</dbReference>
<dbReference type="AlphaFoldDB" id="A0A9J7KXE2"/>
<keyword evidence="9" id="KW-1185">Reference proteome</keyword>
<dbReference type="PROSITE" id="PS50026">
    <property type="entry name" value="EGF_3"/>
    <property type="match status" value="1"/>
</dbReference>
<evidence type="ECO:0000256" key="7">
    <source>
        <dbReference type="SAM" id="SignalP"/>
    </source>
</evidence>
<dbReference type="CDD" id="cd00054">
    <property type="entry name" value="EGF_CA"/>
    <property type="match status" value="1"/>
</dbReference>
<dbReference type="SMART" id="SM00179">
    <property type="entry name" value="EGF_CA"/>
    <property type="match status" value="2"/>
</dbReference>
<proteinExistence type="predicted"/>
<dbReference type="PROSITE" id="PS00010">
    <property type="entry name" value="ASX_HYDROXYL"/>
    <property type="match status" value="1"/>
</dbReference>
<dbReference type="SUPFAM" id="SSF49313">
    <property type="entry name" value="Cadherin-like"/>
    <property type="match status" value="1"/>
</dbReference>
<dbReference type="Pfam" id="PF07645">
    <property type="entry name" value="EGF_CA"/>
    <property type="match status" value="1"/>
</dbReference>
<sequence length="361" mass="38675">MATAFLSLFVLVSFLCFLNFPLIDSFKADLYVSADNAPPIFEPTSIIIAFIDNLLDFTVEAEDPENRPHLTYSLVGAPPDPDLSLSSDGQLTWTPKQNSTLVVNVMAADECSASSTQSLTVMARDCPCQNGGSCPPFALDSPDNINCTCNGTGFTGQMCDVDVDECLNSPCDHGVCNNTVGGFHCECEQYYTGPLCDQETPCFSYRCPDNGTCADIPGAIQCTICPEESSGNSSLCVVIEISLDPCSSNPCYHNVTCDVLDDVYTCGPCPAGMTGDGVECVKDVTELQGSSWYQQPVNIALLSVGAVTVAAALIGVAVWRVKSHNATRGKVGDLPLEERRKSHPSQDLHVEEMSDQDDKVD</sequence>
<dbReference type="PANTHER" id="PTHR24049:SF40">
    <property type="entry name" value="EGF-LIKE DOMAIN-CONTAINING PROTEIN"/>
    <property type="match status" value="1"/>
</dbReference>
<keyword evidence="2" id="KW-0677">Repeat</keyword>
<comment type="caution">
    <text evidence="4">Lacks conserved residue(s) required for the propagation of feature annotation.</text>
</comment>
<gene>
    <name evidence="10" type="primary">LOC118413057</name>
</gene>
<evidence type="ECO:0000256" key="2">
    <source>
        <dbReference type="ARBA" id="ARBA00022737"/>
    </source>
</evidence>
<dbReference type="GeneID" id="118413057"/>
<dbReference type="GO" id="GO:0045197">
    <property type="term" value="P:establishment or maintenance of epithelial cell apical/basal polarity"/>
    <property type="evidence" value="ECO:0000318"/>
    <property type="project" value="GO_Central"/>
</dbReference>
<dbReference type="SUPFAM" id="SSF57196">
    <property type="entry name" value="EGF/Laminin"/>
    <property type="match status" value="1"/>
</dbReference>
<evidence type="ECO:0000256" key="6">
    <source>
        <dbReference type="SAM" id="Phobius"/>
    </source>
</evidence>
<keyword evidence="7" id="KW-0732">Signal</keyword>
<dbReference type="GO" id="GO:0007157">
    <property type="term" value="P:heterophilic cell-cell adhesion via plasma membrane cell adhesion molecules"/>
    <property type="evidence" value="ECO:0000318"/>
    <property type="project" value="GO_Central"/>
</dbReference>
<feature type="signal peptide" evidence="7">
    <location>
        <begin position="1"/>
        <end position="25"/>
    </location>
</feature>
<dbReference type="RefSeq" id="XP_035672093.1">
    <property type="nucleotide sequence ID" value="XM_035816200.1"/>
</dbReference>
<dbReference type="InterPro" id="IPR001881">
    <property type="entry name" value="EGF-like_Ca-bd_dom"/>
</dbReference>
<dbReference type="Gene3D" id="2.10.25.10">
    <property type="entry name" value="Laminin"/>
    <property type="match status" value="3"/>
</dbReference>
<evidence type="ECO:0000259" key="8">
    <source>
        <dbReference type="PROSITE" id="PS50026"/>
    </source>
</evidence>
<name>A0A9J7KXE2_BRAFL</name>
<feature type="disulfide bond" evidence="4">
    <location>
        <begin position="166"/>
        <end position="176"/>
    </location>
</feature>
<dbReference type="PROSITE" id="PS01187">
    <property type="entry name" value="EGF_CA"/>
    <property type="match status" value="1"/>
</dbReference>
<evidence type="ECO:0000313" key="9">
    <source>
        <dbReference type="Proteomes" id="UP000001554"/>
    </source>
</evidence>
<dbReference type="KEGG" id="bfo:118413057"/>
<dbReference type="InterPro" id="IPR049883">
    <property type="entry name" value="NOTCH1_EGF-like"/>
</dbReference>
<feature type="compositionally biased region" description="Basic and acidic residues" evidence="5">
    <location>
        <begin position="336"/>
        <end position="361"/>
    </location>
</feature>